<dbReference type="Gene3D" id="3.90.25.10">
    <property type="entry name" value="UDP-galactose 4-epimerase, domain 1"/>
    <property type="match status" value="1"/>
</dbReference>
<feature type="domain" description="NAD(P)-binding" evidence="8">
    <location>
        <begin position="8"/>
        <end position="324"/>
    </location>
</feature>
<proteinExistence type="inferred from homology"/>
<dbReference type="GO" id="GO:0009225">
    <property type="term" value="P:nucleotide-sugar metabolic process"/>
    <property type="evidence" value="ECO:0007669"/>
    <property type="project" value="InterPro"/>
</dbReference>
<dbReference type="AlphaFoldDB" id="A0A379E7K5"/>
<evidence type="ECO:0000256" key="7">
    <source>
        <dbReference type="RuleBase" id="RU004473"/>
    </source>
</evidence>
<evidence type="ECO:0000256" key="5">
    <source>
        <dbReference type="ARBA" id="ARBA00023027"/>
    </source>
</evidence>
<keyword evidence="5" id="KW-0520">NAD</keyword>
<evidence type="ECO:0000313" key="9">
    <source>
        <dbReference type="EMBL" id="SUB88410.1"/>
    </source>
</evidence>
<sequence>MKYDRNILITGGAGFIGSHLVRLLVNQYPFYRIVNLDKLTYAGNLENLKDIENKPNYFFVKADICDAEAVTMVFEKYAIDGVIHLAAESHVDRSIKDPLSFARTNVMGTLTLLQAAKEEWKGCYTGKRFYHISTDEVYGALDFDGTLFTESTRYDPHSPYSASKAGSDHFVRAYHDTFGLPVVISNCSNNYGAYQFPEKLIPLFINNIRHNKPLPVYGKGENVRDWLYVEDHVRAIDLIFHKGKDGDTYNIGGFNEWKNIDLVNVLIKVTDRLLGRSEGESERLITYVIDRAGHDLRYAIDSTKLKKEIGWEPSLQFEEGIEKTVRWYLDNQTWLDNVTTGDYLKYYESMYRNR</sequence>
<dbReference type="SUPFAM" id="SSF51735">
    <property type="entry name" value="NAD(P)-binding Rossmann-fold domains"/>
    <property type="match status" value="1"/>
</dbReference>
<dbReference type="Pfam" id="PF16363">
    <property type="entry name" value="GDP_Man_Dehyd"/>
    <property type="match status" value="1"/>
</dbReference>
<evidence type="ECO:0000256" key="6">
    <source>
        <dbReference type="ARBA" id="ARBA00023239"/>
    </source>
</evidence>
<protein>
    <recommendedName>
        <fullName evidence="4 7">dTDP-glucose 4,6-dehydratase</fullName>
        <ecNumber evidence="4 7">4.2.1.46</ecNumber>
    </recommendedName>
</protein>
<dbReference type="EMBL" id="UGTF01000002">
    <property type="protein sequence ID" value="SUB88410.1"/>
    <property type="molecule type" value="Genomic_DNA"/>
</dbReference>
<dbReference type="RefSeq" id="WP_025004631.1">
    <property type="nucleotide sequence ID" value="NZ_UGTF01000002.1"/>
</dbReference>
<keyword evidence="6 7" id="KW-0456">Lyase</keyword>
<evidence type="ECO:0000256" key="3">
    <source>
        <dbReference type="ARBA" id="ARBA00008178"/>
    </source>
</evidence>
<evidence type="ECO:0000259" key="8">
    <source>
        <dbReference type="Pfam" id="PF16363"/>
    </source>
</evidence>
<dbReference type="FunFam" id="3.40.50.720:FF:000304">
    <property type="entry name" value="UDP-glucose 4,6-dehydratase"/>
    <property type="match status" value="1"/>
</dbReference>
<organism evidence="9 10">
    <name type="scientific">Porphyromonas macacae</name>
    <dbReference type="NCBI Taxonomy" id="28115"/>
    <lineage>
        <taxon>Bacteria</taxon>
        <taxon>Pseudomonadati</taxon>
        <taxon>Bacteroidota</taxon>
        <taxon>Bacteroidia</taxon>
        <taxon>Bacteroidales</taxon>
        <taxon>Porphyromonadaceae</taxon>
        <taxon>Porphyromonas</taxon>
    </lineage>
</organism>
<comment type="cofactor">
    <cofactor evidence="2 7">
        <name>NAD(+)</name>
        <dbReference type="ChEBI" id="CHEBI:57540"/>
    </cofactor>
</comment>
<dbReference type="NCBIfam" id="TIGR01181">
    <property type="entry name" value="dTDP_gluc_dehyt"/>
    <property type="match status" value="1"/>
</dbReference>
<evidence type="ECO:0000256" key="4">
    <source>
        <dbReference type="ARBA" id="ARBA00011990"/>
    </source>
</evidence>
<accession>A0A379E7K5</accession>
<dbReference type="InterPro" id="IPR016040">
    <property type="entry name" value="NAD(P)-bd_dom"/>
</dbReference>
<evidence type="ECO:0000256" key="2">
    <source>
        <dbReference type="ARBA" id="ARBA00001911"/>
    </source>
</evidence>
<dbReference type="PANTHER" id="PTHR43000">
    <property type="entry name" value="DTDP-D-GLUCOSE 4,6-DEHYDRATASE-RELATED"/>
    <property type="match status" value="1"/>
</dbReference>
<dbReference type="EC" id="4.2.1.46" evidence="4 7"/>
<dbReference type="GO" id="GO:0008460">
    <property type="term" value="F:dTDP-glucose 4,6-dehydratase activity"/>
    <property type="evidence" value="ECO:0007669"/>
    <property type="project" value="UniProtKB-EC"/>
</dbReference>
<comment type="catalytic activity">
    <reaction evidence="1 7">
        <text>dTDP-alpha-D-glucose = dTDP-4-dehydro-6-deoxy-alpha-D-glucose + H2O</text>
        <dbReference type="Rhea" id="RHEA:17221"/>
        <dbReference type="ChEBI" id="CHEBI:15377"/>
        <dbReference type="ChEBI" id="CHEBI:57477"/>
        <dbReference type="ChEBI" id="CHEBI:57649"/>
        <dbReference type="EC" id="4.2.1.46"/>
    </reaction>
</comment>
<gene>
    <name evidence="9" type="primary">rfbB</name>
    <name evidence="9" type="ORF">NCTC11632_00479</name>
</gene>
<evidence type="ECO:0000313" key="10">
    <source>
        <dbReference type="Proteomes" id="UP000254156"/>
    </source>
</evidence>
<dbReference type="InterPro" id="IPR005888">
    <property type="entry name" value="dTDP_Gluc_deHydtase"/>
</dbReference>
<dbReference type="CDD" id="cd05246">
    <property type="entry name" value="dTDP_GD_SDR_e"/>
    <property type="match status" value="1"/>
</dbReference>
<comment type="similarity">
    <text evidence="3 7">Belongs to the NAD(P)-dependent epimerase/dehydratase family. dTDP-glucose dehydratase subfamily.</text>
</comment>
<evidence type="ECO:0000256" key="1">
    <source>
        <dbReference type="ARBA" id="ARBA00001539"/>
    </source>
</evidence>
<reference evidence="9 10" key="1">
    <citation type="submission" date="2018-06" db="EMBL/GenBank/DDBJ databases">
        <authorList>
            <consortium name="Pathogen Informatics"/>
            <person name="Doyle S."/>
        </authorList>
    </citation>
    <scope>NUCLEOTIDE SEQUENCE [LARGE SCALE GENOMIC DNA]</scope>
    <source>
        <strain evidence="9 10">NCTC11632</strain>
    </source>
</reference>
<dbReference type="Proteomes" id="UP000254156">
    <property type="component" value="Unassembled WGS sequence"/>
</dbReference>
<name>A0A379E7K5_9PORP</name>
<dbReference type="InterPro" id="IPR036291">
    <property type="entry name" value="NAD(P)-bd_dom_sf"/>
</dbReference>
<dbReference type="Gene3D" id="3.40.50.720">
    <property type="entry name" value="NAD(P)-binding Rossmann-like Domain"/>
    <property type="match status" value="1"/>
</dbReference>